<evidence type="ECO:0000256" key="1">
    <source>
        <dbReference type="PROSITE-ProRule" id="PRU00339"/>
    </source>
</evidence>
<evidence type="ECO:0000313" key="3">
    <source>
        <dbReference type="EMBL" id="QED36670.1"/>
    </source>
</evidence>
<feature type="repeat" description="TPR" evidence="1">
    <location>
        <begin position="455"/>
        <end position="488"/>
    </location>
</feature>
<reference evidence="3 4" key="1">
    <citation type="submission" date="2019-08" db="EMBL/GenBank/DDBJ databases">
        <title>Antarcticibacterium arcticum sp. nov., a bacterium isolated from marine sediment of the Canadian Beaufort Sea.</title>
        <authorList>
            <person name="Lee Y.M."/>
            <person name="Baek K."/>
            <person name="Lee D.-H."/>
            <person name="Shin S.C."/>
            <person name="Jin Y.K."/>
            <person name="Park Y."/>
        </authorList>
    </citation>
    <scope>NUCLEOTIDE SEQUENCE [LARGE SCALE GENOMIC DNA]</scope>
    <source>
        <strain evidence="3 4">PAMC 28998</strain>
    </source>
</reference>
<keyword evidence="4" id="KW-1185">Reference proteome</keyword>
<dbReference type="AlphaFoldDB" id="A0A5B8YFF9"/>
<dbReference type="InterPro" id="IPR011990">
    <property type="entry name" value="TPR-like_helical_dom_sf"/>
</dbReference>
<dbReference type="SUPFAM" id="SSF48452">
    <property type="entry name" value="TPR-like"/>
    <property type="match status" value="2"/>
</dbReference>
<dbReference type="InterPro" id="IPR019734">
    <property type="entry name" value="TPR_rpt"/>
</dbReference>
<organism evidence="3 4">
    <name type="scientific">Antarcticibacterium arcticum</name>
    <dbReference type="NCBI Taxonomy" id="2585771"/>
    <lineage>
        <taxon>Bacteria</taxon>
        <taxon>Pseudomonadati</taxon>
        <taxon>Bacteroidota</taxon>
        <taxon>Flavobacteriia</taxon>
        <taxon>Flavobacteriales</taxon>
        <taxon>Flavobacteriaceae</taxon>
        <taxon>Antarcticibacterium</taxon>
    </lineage>
</organism>
<dbReference type="OrthoDB" id="9778494at2"/>
<sequence length="538" mass="60999">MSSFKFFLPVLIFLFSFISPGTSQILPKDKKPENKVKAHTTHKMEAGDPFTHGREMLHHMMYEQAAELFQEAIQKDPNNAMAHWGLAMTALRPLWAPPNSKDFENGLLAVEKAQTLGHPGVKEREEIEALHNYYITAKDAGYRQGLAAWKTSLENLYNKYPDDIEIASFYGLSLLATAPQDDKTYSQQQKAGALMEEMHKKDPMHPAPFHYSIHAYDNPVLAEKGIRFANAYDQLAPDVPHALHMPSHIFVRVGKWDETIQWNLRSAESALRQPHGEMTSYHHAHALDYLIYAYLQQGLEDKAKGVLAELNSIEKYQPNFAAAYAIAAAPSRYLLERRKWNEAGDFMLDSSKGFPWENFPQMEAISWWTRGLGAAMSNDTDLARESVEKLKSLEEQTRENDEEYWALLVNTQRKTIEAWILHNEGNYEKALALMTEAAEQEDSVEKHPVTPGNVLPARELLGDMLVLQNKPDEARAAYKAALEISPNRFNSLYGAGNAAVLAGRNDLARDYFQQLHKIASKESKRPELDVANSFVQKK</sequence>
<dbReference type="PANTHER" id="PTHR45588:SF1">
    <property type="entry name" value="WW DOMAIN-CONTAINING PROTEIN"/>
    <property type="match status" value="1"/>
</dbReference>
<dbReference type="SMART" id="SM00028">
    <property type="entry name" value="TPR"/>
    <property type="match status" value="3"/>
</dbReference>
<feature type="chain" id="PRO_5022979646" evidence="2">
    <location>
        <begin position="24"/>
        <end position="538"/>
    </location>
</feature>
<dbReference type="PROSITE" id="PS50005">
    <property type="entry name" value="TPR"/>
    <property type="match status" value="2"/>
</dbReference>
<dbReference type="Proteomes" id="UP000321954">
    <property type="component" value="Chromosome"/>
</dbReference>
<keyword evidence="1" id="KW-0802">TPR repeat</keyword>
<feature type="repeat" description="TPR" evidence="1">
    <location>
        <begin position="46"/>
        <end position="79"/>
    </location>
</feature>
<dbReference type="KEGG" id="anp:FK178_02605"/>
<dbReference type="PANTHER" id="PTHR45588">
    <property type="entry name" value="TPR DOMAIN-CONTAINING PROTEIN"/>
    <property type="match status" value="1"/>
</dbReference>
<name>A0A5B8YFF9_9FLAO</name>
<dbReference type="RefSeq" id="WP_146830715.1">
    <property type="nucleotide sequence ID" value="NZ_CP042476.1"/>
</dbReference>
<dbReference type="Gene3D" id="1.25.40.10">
    <property type="entry name" value="Tetratricopeptide repeat domain"/>
    <property type="match status" value="2"/>
</dbReference>
<evidence type="ECO:0000313" key="4">
    <source>
        <dbReference type="Proteomes" id="UP000321954"/>
    </source>
</evidence>
<evidence type="ECO:0000256" key="2">
    <source>
        <dbReference type="SAM" id="SignalP"/>
    </source>
</evidence>
<feature type="signal peptide" evidence="2">
    <location>
        <begin position="1"/>
        <end position="23"/>
    </location>
</feature>
<keyword evidence="2" id="KW-0732">Signal</keyword>
<dbReference type="EMBL" id="CP042476">
    <property type="protein sequence ID" value="QED36670.1"/>
    <property type="molecule type" value="Genomic_DNA"/>
</dbReference>
<gene>
    <name evidence="3" type="ORF">FK178_02605</name>
</gene>
<proteinExistence type="predicted"/>
<dbReference type="Pfam" id="PF13432">
    <property type="entry name" value="TPR_16"/>
    <property type="match status" value="2"/>
</dbReference>
<protein>
    <submittedName>
        <fullName evidence="3">Tetratricopeptide repeat protein</fullName>
    </submittedName>
</protein>
<accession>A0A5B8YFF9</accession>